<accession>A0A6J0J1D6</accession>
<feature type="region of interest" description="Disordered" evidence="1">
    <location>
        <begin position="41"/>
        <end position="72"/>
    </location>
</feature>
<proteinExistence type="predicted"/>
<sequence>MVQARWALALILLLVALPAGGVGAAPWRPWAVALEREPVEKEAPQEDHQAVPVPGENTGAVQPTGVSGADKRRLSRTTWNAAVGTANTEAVNAVTAWLVYIKDFILAVSIGLTIFIFVHKVLPAWVQGAQDRAPRSFESRL</sequence>
<evidence type="ECO:0000256" key="3">
    <source>
        <dbReference type="SAM" id="SignalP"/>
    </source>
</evidence>
<keyword evidence="2" id="KW-0472">Membrane</keyword>
<evidence type="ECO:0000313" key="4">
    <source>
        <dbReference type="Proteomes" id="UP000504624"/>
    </source>
</evidence>
<gene>
    <name evidence="5" type="primary">LOC108508514</name>
</gene>
<dbReference type="RefSeq" id="XP_017692833.1">
    <property type="nucleotide sequence ID" value="XM_017837344.1"/>
</dbReference>
<evidence type="ECO:0000256" key="1">
    <source>
        <dbReference type="SAM" id="MobiDB-lite"/>
    </source>
</evidence>
<keyword evidence="2" id="KW-0812">Transmembrane</keyword>
<feature type="transmembrane region" description="Helical" evidence="2">
    <location>
        <begin position="104"/>
        <end position="126"/>
    </location>
</feature>
<dbReference type="AlphaFoldDB" id="A0A6J0J1D6"/>
<dbReference type="GeneID" id="108508514"/>
<evidence type="ECO:0000313" key="5">
    <source>
        <dbReference type="RefSeq" id="XP_017692833.1"/>
    </source>
</evidence>
<feature type="chain" id="PRO_5026750264" evidence="3">
    <location>
        <begin position="25"/>
        <end position="141"/>
    </location>
</feature>
<feature type="signal peptide" evidence="3">
    <location>
        <begin position="1"/>
        <end position="24"/>
    </location>
</feature>
<organism evidence="4 5">
    <name type="scientific">Lepidothrix coronata</name>
    <name type="common">blue-crowned manakin</name>
    <dbReference type="NCBI Taxonomy" id="321398"/>
    <lineage>
        <taxon>Eukaryota</taxon>
        <taxon>Metazoa</taxon>
        <taxon>Chordata</taxon>
        <taxon>Craniata</taxon>
        <taxon>Vertebrata</taxon>
        <taxon>Euteleostomi</taxon>
        <taxon>Archelosauria</taxon>
        <taxon>Archosauria</taxon>
        <taxon>Dinosauria</taxon>
        <taxon>Saurischia</taxon>
        <taxon>Theropoda</taxon>
        <taxon>Coelurosauria</taxon>
        <taxon>Aves</taxon>
        <taxon>Neognathae</taxon>
        <taxon>Neoaves</taxon>
        <taxon>Telluraves</taxon>
        <taxon>Australaves</taxon>
        <taxon>Passeriformes</taxon>
        <taxon>Pipridae</taxon>
        <taxon>Lepidothrix</taxon>
    </lineage>
</organism>
<evidence type="ECO:0000256" key="2">
    <source>
        <dbReference type="SAM" id="Phobius"/>
    </source>
</evidence>
<protein>
    <submittedName>
        <fullName evidence="5">Uncharacterized protein LOC108508514 isoform X3</fullName>
    </submittedName>
</protein>
<name>A0A6J0J1D6_9PASS</name>
<reference evidence="5" key="1">
    <citation type="submission" date="2025-08" db="UniProtKB">
        <authorList>
            <consortium name="RefSeq"/>
        </authorList>
    </citation>
    <scope>IDENTIFICATION</scope>
</reference>
<keyword evidence="4" id="KW-1185">Reference proteome</keyword>
<dbReference type="OrthoDB" id="9219129at2759"/>
<dbReference type="Proteomes" id="UP000504624">
    <property type="component" value="Unplaced"/>
</dbReference>
<keyword evidence="3" id="KW-0732">Signal</keyword>
<keyword evidence="2" id="KW-1133">Transmembrane helix</keyword>